<reference evidence="1 2" key="1">
    <citation type="submission" date="2020-02" db="EMBL/GenBank/DDBJ databases">
        <authorList>
            <person name="Li G."/>
        </authorList>
    </citation>
    <scope>NUCLEOTIDE SEQUENCE [LARGE SCALE GENOMIC DNA]</scope>
    <source>
        <strain evidence="1 2">DSM 102029</strain>
    </source>
</reference>
<dbReference type="KEGG" id="apra:G3A50_19110"/>
<proteinExistence type="predicted"/>
<keyword evidence="2" id="KW-1185">Reference proteome</keyword>
<gene>
    <name evidence="1" type="ORF">G3A50_19110</name>
</gene>
<evidence type="ECO:0000313" key="1">
    <source>
        <dbReference type="EMBL" id="QIB36371.1"/>
    </source>
</evidence>
<dbReference type="Pfam" id="PF06041">
    <property type="entry name" value="DUF924"/>
    <property type="match status" value="1"/>
</dbReference>
<dbReference type="Gene3D" id="1.20.58.320">
    <property type="entry name" value="TPR-like"/>
    <property type="match status" value="1"/>
</dbReference>
<evidence type="ECO:0000313" key="2">
    <source>
        <dbReference type="Proteomes" id="UP000464751"/>
    </source>
</evidence>
<sequence length="179" mass="20178">MVKRVPEVVTFWHAAGEERWFAKDEAFDRECEERFLTLHMAAAARRHDDWMATAEGALALLILTDQLPRNVFRGTGHMYATDPLARFYARAALEAGFMEHVAPELRLFFSLPFAHSEDLADQEISVALSRQLGGDALEHSLGHRDIIARFGRFPHRNPLLGRETTEEEAAFLRAGGFAG</sequence>
<dbReference type="InterPro" id="IPR011990">
    <property type="entry name" value="TPR-like_helical_dom_sf"/>
</dbReference>
<organism evidence="1 2">
    <name type="scientific">Ancylobacter pratisalsi</name>
    <dbReference type="NCBI Taxonomy" id="1745854"/>
    <lineage>
        <taxon>Bacteria</taxon>
        <taxon>Pseudomonadati</taxon>
        <taxon>Pseudomonadota</taxon>
        <taxon>Alphaproteobacteria</taxon>
        <taxon>Hyphomicrobiales</taxon>
        <taxon>Xanthobacteraceae</taxon>
        <taxon>Ancylobacter</taxon>
    </lineage>
</organism>
<dbReference type="Proteomes" id="UP000464751">
    <property type="component" value="Chromosome"/>
</dbReference>
<accession>A0A6P1YU33</accession>
<dbReference type="EMBL" id="CP048630">
    <property type="protein sequence ID" value="QIB36371.1"/>
    <property type="molecule type" value="Genomic_DNA"/>
</dbReference>
<name>A0A6P1YU33_9HYPH</name>
<protein>
    <submittedName>
        <fullName evidence="1">DUF924 family protein</fullName>
    </submittedName>
</protein>
<dbReference type="AlphaFoldDB" id="A0A6P1YU33"/>
<dbReference type="SUPFAM" id="SSF48452">
    <property type="entry name" value="TPR-like"/>
    <property type="match status" value="1"/>
</dbReference>
<dbReference type="InterPro" id="IPR010323">
    <property type="entry name" value="DUF924"/>
</dbReference>
<dbReference type="Gene3D" id="1.25.40.10">
    <property type="entry name" value="Tetratricopeptide repeat domain"/>
    <property type="match status" value="1"/>
</dbReference>